<dbReference type="PANTHER" id="PTHR30290">
    <property type="entry name" value="PERIPLASMIC BINDING COMPONENT OF ABC TRANSPORTER"/>
    <property type="match status" value="1"/>
</dbReference>
<dbReference type="GO" id="GO:0043190">
    <property type="term" value="C:ATP-binding cassette (ABC) transporter complex"/>
    <property type="evidence" value="ECO:0007669"/>
    <property type="project" value="InterPro"/>
</dbReference>
<evidence type="ECO:0000259" key="5">
    <source>
        <dbReference type="Pfam" id="PF00496"/>
    </source>
</evidence>
<dbReference type="Gene3D" id="3.10.105.10">
    <property type="entry name" value="Dipeptide-binding Protein, Domain 3"/>
    <property type="match status" value="1"/>
</dbReference>
<keyword evidence="4" id="KW-0732">Signal</keyword>
<organism evidence="6 7">
    <name type="scientific">Eiseniibacteriota bacterium</name>
    <dbReference type="NCBI Taxonomy" id="2212470"/>
    <lineage>
        <taxon>Bacteria</taxon>
        <taxon>Candidatus Eiseniibacteriota</taxon>
    </lineage>
</organism>
<dbReference type="GO" id="GO:0042597">
    <property type="term" value="C:periplasmic space"/>
    <property type="evidence" value="ECO:0007669"/>
    <property type="project" value="UniProtKB-ARBA"/>
</dbReference>
<dbReference type="PANTHER" id="PTHR30290:SF10">
    <property type="entry name" value="PERIPLASMIC OLIGOPEPTIDE-BINDING PROTEIN-RELATED"/>
    <property type="match status" value="1"/>
</dbReference>
<evidence type="ECO:0000256" key="1">
    <source>
        <dbReference type="ARBA" id="ARBA00004196"/>
    </source>
</evidence>
<dbReference type="InterPro" id="IPR000914">
    <property type="entry name" value="SBP_5_dom"/>
</dbReference>
<comment type="subcellular location">
    <subcellularLocation>
        <location evidence="1">Cell envelope</location>
    </subcellularLocation>
</comment>
<dbReference type="CDD" id="cd00995">
    <property type="entry name" value="PBP2_NikA_DppA_OppA_like"/>
    <property type="match status" value="1"/>
</dbReference>
<accession>A0A538SN14</accession>
<dbReference type="Gene3D" id="3.40.190.10">
    <property type="entry name" value="Periplasmic binding protein-like II"/>
    <property type="match status" value="1"/>
</dbReference>
<comment type="similarity">
    <text evidence="2">Belongs to the bacterial solute-binding protein 5 family.</text>
</comment>
<comment type="caution">
    <text evidence="6">The sequence shown here is derived from an EMBL/GenBank/DDBJ whole genome shotgun (WGS) entry which is preliminary data.</text>
</comment>
<dbReference type="Pfam" id="PF00496">
    <property type="entry name" value="SBP_bac_5"/>
    <property type="match status" value="1"/>
</dbReference>
<dbReference type="SUPFAM" id="SSF53850">
    <property type="entry name" value="Periplasmic binding protein-like II"/>
    <property type="match status" value="1"/>
</dbReference>
<reference evidence="6 7" key="1">
    <citation type="journal article" date="2019" name="Nat. Microbiol.">
        <title>Mediterranean grassland soil C-N compound turnover is dependent on rainfall and depth, and is mediated by genomically divergent microorganisms.</title>
        <authorList>
            <person name="Diamond S."/>
            <person name="Andeer P.F."/>
            <person name="Li Z."/>
            <person name="Crits-Christoph A."/>
            <person name="Burstein D."/>
            <person name="Anantharaman K."/>
            <person name="Lane K.R."/>
            <person name="Thomas B.C."/>
            <person name="Pan C."/>
            <person name="Northen T.R."/>
            <person name="Banfield J.F."/>
        </authorList>
    </citation>
    <scope>NUCLEOTIDE SEQUENCE [LARGE SCALE GENOMIC DNA]</scope>
    <source>
        <strain evidence="6">WS_4</strain>
    </source>
</reference>
<keyword evidence="3" id="KW-0813">Transport</keyword>
<dbReference type="InterPro" id="IPR030678">
    <property type="entry name" value="Peptide/Ni-bd"/>
</dbReference>
<dbReference type="Gene3D" id="3.90.76.10">
    <property type="entry name" value="Dipeptide-binding Protein, Domain 1"/>
    <property type="match status" value="1"/>
</dbReference>
<proteinExistence type="inferred from homology"/>
<dbReference type="GO" id="GO:0015833">
    <property type="term" value="P:peptide transport"/>
    <property type="evidence" value="ECO:0007669"/>
    <property type="project" value="TreeGrafter"/>
</dbReference>
<dbReference type="Proteomes" id="UP000319829">
    <property type="component" value="Unassembled WGS sequence"/>
</dbReference>
<gene>
    <name evidence="6" type="ORF">E6K74_11510</name>
</gene>
<dbReference type="GO" id="GO:0030313">
    <property type="term" value="C:cell envelope"/>
    <property type="evidence" value="ECO:0007669"/>
    <property type="project" value="UniProtKB-SubCell"/>
</dbReference>
<evidence type="ECO:0000256" key="2">
    <source>
        <dbReference type="ARBA" id="ARBA00005695"/>
    </source>
</evidence>
<evidence type="ECO:0000256" key="4">
    <source>
        <dbReference type="ARBA" id="ARBA00022729"/>
    </source>
</evidence>
<evidence type="ECO:0000313" key="6">
    <source>
        <dbReference type="EMBL" id="TMQ52763.1"/>
    </source>
</evidence>
<dbReference type="GO" id="GO:1904680">
    <property type="term" value="F:peptide transmembrane transporter activity"/>
    <property type="evidence" value="ECO:0007669"/>
    <property type="project" value="TreeGrafter"/>
</dbReference>
<dbReference type="EMBL" id="VBOU01000094">
    <property type="protein sequence ID" value="TMQ52763.1"/>
    <property type="molecule type" value="Genomic_DNA"/>
</dbReference>
<evidence type="ECO:0000256" key="3">
    <source>
        <dbReference type="ARBA" id="ARBA00022448"/>
    </source>
</evidence>
<name>A0A538SN14_UNCEI</name>
<dbReference type="InterPro" id="IPR039424">
    <property type="entry name" value="SBP_5"/>
</dbReference>
<dbReference type="PIRSF" id="PIRSF002741">
    <property type="entry name" value="MppA"/>
    <property type="match status" value="1"/>
</dbReference>
<protein>
    <submittedName>
        <fullName evidence="6">ABC transporter substrate-binding protein</fullName>
    </submittedName>
</protein>
<feature type="domain" description="Solute-binding protein family 5" evidence="5">
    <location>
        <begin position="105"/>
        <end position="480"/>
    </location>
</feature>
<sequence length="574" mass="62825">MGEPAVSNRRRSDGPANPIVITTALVLVIVAALAAPKLRGPQHPGGAIDSLRALQSGIPSRPKVFRYFNEAPGTLDPALAADAYASIVIAQIFSPLVGLTSDLEPSTQVAESWTISRDGLTYIFDLHKGVRFQNGREVEANDFVYSLTRLFKEPFRSQGLAAGYLDAIVGVPEFIAGRSTKIAGIRALSRYKLQIRLSRPYGALLSALALDQASVVPREAVEARGKRPFSQNPVGCGPFRLAYRRGGDIVLASNPTYFLGKPAIDSIIFYAPRAGVEGVDTQGAEALLRGEAAMANLPLNLLEEFKEKPRIRVVRWQDLSLSFIGMNTRRAPLTNPKVRRAIALAMDRERMLKLWPAGKVLSQGILPPGLPAYSPEQRTFSHDPESARRVLASAGYGPSHPLPPITLWKANANQSVRQVDTVMVNSLAEAGIRIKLKYVSWTELDRVITGRQAQMFGLAWIADIPDPDTFLRALFYSSSGTNYFRYADRAVDSLLDVAQRTANSELRTNAYRDVEKRVVQAAPLVPLFHSSTFVGLRDDLSGLEVNPLGISTLAMEKLRIGKPVPEREPAQALR</sequence>
<evidence type="ECO:0000313" key="7">
    <source>
        <dbReference type="Proteomes" id="UP000319829"/>
    </source>
</evidence>
<dbReference type="AlphaFoldDB" id="A0A538SN14"/>